<sequence length="563" mass="63007">MTIKEKAGSMFIDIVKVSFENESIKNTLPIPIPDAYEMMSNYSLNHIHVIDEYDPKKMLEWYNDIQKVAENSRLGIPVTLASNPRHGVQSSSLDGSQISYFSNWPSDLGLGAIGDEKIVEEFADIVRQEYNAIGIKLALSPMADIASEPRWVRINGTYGEDANLNARLTKAYISGLQGDKIDTGSVSAMVKHFPGSGPVDNGEDTHFPPGTQSYPGNNFDYHLIPFEAAINNNVSSIMPYYSVPVGLSNEDVAAGYNKFIINDLLREKYSFDGIICTDWGIVTDITLPNGVVMKPAGDFGVEDLSINEKLKKIISVGVDLIGGEKLTTHLIELIESDEISEERIDESLERIMTEKFKLGLFDNPFLDESNLTIINNDNFKEKGIEAQKRSLVLLKNDNKILPLKNDIKFHLVGFPESFSSNLENNSSIEESDVIIYKLNNPPARRSKPKYLMEEFFGGGPLDYSKNETEEILKYVNLKPTILIFTVQRPYIITEISENSNAVIADFEVENSIILDLIFGRFSPSGTLPLDLPSSLNDVENQIEDLSFDQKNPLYRFGHGLKYE</sequence>
<evidence type="ECO:0000259" key="7">
    <source>
        <dbReference type="Pfam" id="PF00933"/>
    </source>
</evidence>
<dbReference type="InterPro" id="IPR051915">
    <property type="entry name" value="Cellulose_Degrad_GH3"/>
</dbReference>
<gene>
    <name evidence="9" type="ORF">METZ01_LOCUS16305</name>
</gene>
<evidence type="ECO:0000256" key="2">
    <source>
        <dbReference type="ARBA" id="ARBA00005336"/>
    </source>
</evidence>
<dbReference type="InterPro" id="IPR017853">
    <property type="entry name" value="GH"/>
</dbReference>
<dbReference type="InterPro" id="IPR036881">
    <property type="entry name" value="Glyco_hydro_3_C_sf"/>
</dbReference>
<dbReference type="GO" id="GO:0008422">
    <property type="term" value="F:beta-glucosidase activity"/>
    <property type="evidence" value="ECO:0007669"/>
    <property type="project" value="UniProtKB-EC"/>
</dbReference>
<dbReference type="SUPFAM" id="SSF52279">
    <property type="entry name" value="Beta-D-glucan exohydrolase, C-terminal domain"/>
    <property type="match status" value="1"/>
</dbReference>
<evidence type="ECO:0000256" key="3">
    <source>
        <dbReference type="ARBA" id="ARBA00012744"/>
    </source>
</evidence>
<dbReference type="GO" id="GO:0009251">
    <property type="term" value="P:glucan catabolic process"/>
    <property type="evidence" value="ECO:0007669"/>
    <property type="project" value="TreeGrafter"/>
</dbReference>
<dbReference type="EC" id="3.2.1.21" evidence="3"/>
<keyword evidence="4" id="KW-0732">Signal</keyword>
<evidence type="ECO:0000256" key="4">
    <source>
        <dbReference type="ARBA" id="ARBA00022729"/>
    </source>
</evidence>
<dbReference type="SUPFAM" id="SSF51445">
    <property type="entry name" value="(Trans)glycosidases"/>
    <property type="match status" value="1"/>
</dbReference>
<evidence type="ECO:0000256" key="6">
    <source>
        <dbReference type="ARBA" id="ARBA00023295"/>
    </source>
</evidence>
<evidence type="ECO:0000259" key="8">
    <source>
        <dbReference type="Pfam" id="PF01915"/>
    </source>
</evidence>
<dbReference type="InterPro" id="IPR002772">
    <property type="entry name" value="Glyco_hydro_3_C"/>
</dbReference>
<evidence type="ECO:0000313" key="9">
    <source>
        <dbReference type="EMBL" id="SUZ63451.1"/>
    </source>
</evidence>
<dbReference type="Gene3D" id="3.20.20.300">
    <property type="entry name" value="Glycoside hydrolase, family 3, N-terminal domain"/>
    <property type="match status" value="1"/>
</dbReference>
<comment type="similarity">
    <text evidence="2">Belongs to the glycosyl hydrolase 3 family.</text>
</comment>
<dbReference type="PRINTS" id="PR00133">
    <property type="entry name" value="GLHYDRLASE3"/>
</dbReference>
<reference evidence="9" key="1">
    <citation type="submission" date="2018-05" db="EMBL/GenBank/DDBJ databases">
        <authorList>
            <person name="Lanie J.A."/>
            <person name="Ng W.-L."/>
            <person name="Kazmierczak K.M."/>
            <person name="Andrzejewski T.M."/>
            <person name="Davidsen T.M."/>
            <person name="Wayne K.J."/>
            <person name="Tettelin H."/>
            <person name="Glass J.I."/>
            <person name="Rusch D."/>
            <person name="Podicherti R."/>
            <person name="Tsui H.-C.T."/>
            <person name="Winkler M.E."/>
        </authorList>
    </citation>
    <scope>NUCLEOTIDE SEQUENCE</scope>
</reference>
<comment type="catalytic activity">
    <reaction evidence="1">
        <text>Hydrolysis of terminal, non-reducing beta-D-glucosyl residues with release of beta-D-glucose.</text>
        <dbReference type="EC" id="3.2.1.21"/>
    </reaction>
</comment>
<evidence type="ECO:0000256" key="1">
    <source>
        <dbReference type="ARBA" id="ARBA00000448"/>
    </source>
</evidence>
<dbReference type="AlphaFoldDB" id="A0A381P942"/>
<dbReference type="PANTHER" id="PTHR30620">
    <property type="entry name" value="PERIPLASMIC BETA-GLUCOSIDASE-RELATED"/>
    <property type="match status" value="1"/>
</dbReference>
<dbReference type="EMBL" id="UINC01000916">
    <property type="protein sequence ID" value="SUZ63451.1"/>
    <property type="molecule type" value="Genomic_DNA"/>
</dbReference>
<keyword evidence="5" id="KW-0378">Hydrolase</keyword>
<name>A0A381P942_9ZZZZ</name>
<dbReference type="Pfam" id="PF01915">
    <property type="entry name" value="Glyco_hydro_3_C"/>
    <property type="match status" value="1"/>
</dbReference>
<dbReference type="Gene3D" id="3.40.50.1700">
    <property type="entry name" value="Glycoside hydrolase family 3 C-terminal domain"/>
    <property type="match status" value="1"/>
</dbReference>
<dbReference type="InterPro" id="IPR036962">
    <property type="entry name" value="Glyco_hydro_3_N_sf"/>
</dbReference>
<proteinExistence type="inferred from homology"/>
<dbReference type="InterPro" id="IPR001764">
    <property type="entry name" value="Glyco_hydro_3_N"/>
</dbReference>
<keyword evidence="6" id="KW-0326">Glycosidase</keyword>
<protein>
    <recommendedName>
        <fullName evidence="3">beta-glucosidase</fullName>
        <ecNumber evidence="3">3.2.1.21</ecNumber>
    </recommendedName>
</protein>
<feature type="domain" description="Glycoside hydrolase family 3 C-terminal" evidence="8">
    <location>
        <begin position="427"/>
        <end position="562"/>
    </location>
</feature>
<organism evidence="9">
    <name type="scientific">marine metagenome</name>
    <dbReference type="NCBI Taxonomy" id="408172"/>
    <lineage>
        <taxon>unclassified sequences</taxon>
        <taxon>metagenomes</taxon>
        <taxon>ecological metagenomes</taxon>
    </lineage>
</organism>
<evidence type="ECO:0000256" key="5">
    <source>
        <dbReference type="ARBA" id="ARBA00022801"/>
    </source>
</evidence>
<dbReference type="PANTHER" id="PTHR30620:SF16">
    <property type="entry name" value="LYSOSOMAL BETA GLUCOSIDASE"/>
    <property type="match status" value="1"/>
</dbReference>
<feature type="domain" description="Glycoside hydrolase family 3 N-terminal" evidence="7">
    <location>
        <begin position="39"/>
        <end position="353"/>
    </location>
</feature>
<accession>A0A381P942</accession>
<dbReference type="Pfam" id="PF00933">
    <property type="entry name" value="Glyco_hydro_3"/>
    <property type="match status" value="1"/>
</dbReference>